<dbReference type="Gene3D" id="2.30.30.190">
    <property type="entry name" value="CAP Gly-rich-like domain"/>
    <property type="match status" value="1"/>
</dbReference>
<dbReference type="EMBL" id="CAJNOT010000655">
    <property type="protein sequence ID" value="CAF1046955.1"/>
    <property type="molecule type" value="Genomic_DNA"/>
</dbReference>
<dbReference type="InterPro" id="IPR001611">
    <property type="entry name" value="Leu-rich_rpt"/>
</dbReference>
<dbReference type="Gene3D" id="3.80.10.10">
    <property type="entry name" value="Ribonuclease Inhibitor"/>
    <property type="match status" value="1"/>
</dbReference>
<name>A0A814K4Z1_9BILA</name>
<dbReference type="PROSITE" id="PS51450">
    <property type="entry name" value="LRR"/>
    <property type="match status" value="1"/>
</dbReference>
<accession>A0A814K4Z1</accession>
<dbReference type="InterPro" id="IPR000938">
    <property type="entry name" value="CAP-Gly_domain"/>
</dbReference>
<proteinExistence type="predicted"/>
<reference evidence="4" key="1">
    <citation type="submission" date="2021-02" db="EMBL/GenBank/DDBJ databases">
        <authorList>
            <person name="Nowell W R."/>
        </authorList>
    </citation>
    <scope>NUCLEOTIDE SEQUENCE</scope>
</reference>
<feature type="domain" description="CAP-Gly" evidence="3">
    <location>
        <begin position="21"/>
        <end position="64"/>
    </location>
</feature>
<sequence length="329" mass="38802">MKIGDNILVDGKFPATILYIGLVDNHPGEWIGIEYWNQQGKHNGYFNGKFYFQTKHQLTGSFIRSQRIQYGNSFTQAIYKQYIKAFSNDYINHDINYSIFGKQYSDYAVELSSIIRIDLSSQWVNEFDDNDYIYNNLCQIKELNIRQNLIKNWSQLWIILEKYFPKLEILNVNLNLLTFILENFINKIKNVTNLSLSDNQRLIEWDPFINRLGLLPFLQELIINNCGIEQIKLPDQDFNVDSNELFQSLKYVYISDNKISSYSLLISLSILRNPIYGLNQFENEIAKQMIIARLLNLTYLNRVIINQDERRGAEINYLEGYAQDNFDKK</sequence>
<evidence type="ECO:0000256" key="2">
    <source>
        <dbReference type="ARBA" id="ARBA00030180"/>
    </source>
</evidence>
<dbReference type="AlphaFoldDB" id="A0A814K4Z1"/>
<dbReference type="Proteomes" id="UP000663864">
    <property type="component" value="Unassembled WGS sequence"/>
</dbReference>
<dbReference type="InterPro" id="IPR032675">
    <property type="entry name" value="LRR_dom_sf"/>
</dbReference>
<dbReference type="PROSITE" id="PS50245">
    <property type="entry name" value="CAP_GLY_2"/>
    <property type="match status" value="1"/>
</dbReference>
<gene>
    <name evidence="4" type="ORF">ZHD862_LOCUS14848</name>
</gene>
<organism evidence="4 5">
    <name type="scientific">Rotaria sordida</name>
    <dbReference type="NCBI Taxonomy" id="392033"/>
    <lineage>
        <taxon>Eukaryota</taxon>
        <taxon>Metazoa</taxon>
        <taxon>Spiralia</taxon>
        <taxon>Gnathifera</taxon>
        <taxon>Rotifera</taxon>
        <taxon>Eurotatoria</taxon>
        <taxon>Bdelloidea</taxon>
        <taxon>Philodinida</taxon>
        <taxon>Philodinidae</taxon>
        <taxon>Rotaria</taxon>
    </lineage>
</organism>
<dbReference type="SMART" id="SM01052">
    <property type="entry name" value="CAP_GLY"/>
    <property type="match status" value="1"/>
</dbReference>
<dbReference type="Pfam" id="PF01302">
    <property type="entry name" value="CAP_GLY"/>
    <property type="match status" value="1"/>
</dbReference>
<dbReference type="InterPro" id="IPR036859">
    <property type="entry name" value="CAP-Gly_dom_sf"/>
</dbReference>
<evidence type="ECO:0000313" key="4">
    <source>
        <dbReference type="EMBL" id="CAF1046955.1"/>
    </source>
</evidence>
<evidence type="ECO:0000259" key="3">
    <source>
        <dbReference type="PROSITE" id="PS50245"/>
    </source>
</evidence>
<evidence type="ECO:0000313" key="5">
    <source>
        <dbReference type="Proteomes" id="UP000663864"/>
    </source>
</evidence>
<comment type="caution">
    <text evidence="4">The sequence shown here is derived from an EMBL/GenBank/DDBJ whole genome shotgun (WGS) entry which is preliminary data.</text>
</comment>
<dbReference type="SUPFAM" id="SSF52058">
    <property type="entry name" value="L domain-like"/>
    <property type="match status" value="1"/>
</dbReference>
<dbReference type="SUPFAM" id="SSF74924">
    <property type="entry name" value="Cap-Gly domain"/>
    <property type="match status" value="1"/>
</dbReference>
<evidence type="ECO:0000256" key="1">
    <source>
        <dbReference type="ARBA" id="ARBA00015004"/>
    </source>
</evidence>
<protein>
    <recommendedName>
        <fullName evidence="1">Tubulin-specific chaperone E</fullName>
    </recommendedName>
    <alternativeName>
        <fullName evidence="2">Tubulin-folding cofactor E</fullName>
    </alternativeName>
</protein>